<feature type="transmembrane region" description="Helical" evidence="1">
    <location>
        <begin position="84"/>
        <end position="104"/>
    </location>
</feature>
<dbReference type="PANTHER" id="PTHR23021:SF82">
    <property type="entry name" value="G PROTEIN-COUPLED RECEPTOR"/>
    <property type="match status" value="1"/>
</dbReference>
<organism evidence="2 3">
    <name type="scientific">Necator americanus</name>
    <name type="common">Human hookworm</name>
    <dbReference type="NCBI Taxonomy" id="51031"/>
    <lineage>
        <taxon>Eukaryota</taxon>
        <taxon>Metazoa</taxon>
        <taxon>Ecdysozoa</taxon>
        <taxon>Nematoda</taxon>
        <taxon>Chromadorea</taxon>
        <taxon>Rhabditida</taxon>
        <taxon>Rhabditina</taxon>
        <taxon>Rhabditomorpha</taxon>
        <taxon>Strongyloidea</taxon>
        <taxon>Ancylostomatidae</taxon>
        <taxon>Bunostominae</taxon>
        <taxon>Necator</taxon>
    </lineage>
</organism>
<dbReference type="PANTHER" id="PTHR23021">
    <property type="entry name" value="SERPENTINE RECEPTOR, CLASS T"/>
    <property type="match status" value="1"/>
</dbReference>
<feature type="transmembrane region" description="Helical" evidence="1">
    <location>
        <begin position="204"/>
        <end position="227"/>
    </location>
</feature>
<feature type="transmembrane region" description="Helical" evidence="1">
    <location>
        <begin position="23"/>
        <end position="47"/>
    </location>
</feature>
<dbReference type="KEGG" id="nai:NECAME_07526"/>
<evidence type="ECO:0000256" key="1">
    <source>
        <dbReference type="SAM" id="Phobius"/>
    </source>
</evidence>
<sequence>MNQSGTGAESTNLFSLNPIKEELIIGVIYSILAVGAMPLYVVVLTVSGCTANSLWLAMFPIMSILSIKQILILREAIRANVTPIALKILMVIGWLYTIGVWLWGCITQNFSLSGVGWSYDFTKLGAATLSALEWYFCFPCLGLTYLAYLIIVLHVHTTRKIASSRRTEKHEIRIFLQSTVLCVCIMLLIVLWHNAESWFAMTNITIAVLNSSWICFLYLNPIFLLVLNKTIRAKVLRLINSKSESTTNLSMIKTNKRVMMRTNGNVANHGIIITNHTDQKYMTT</sequence>
<gene>
    <name evidence="2" type="ORF">NECAME_07526</name>
</gene>
<dbReference type="OrthoDB" id="5833348at2759"/>
<accession>W2TPV8</accession>
<feature type="transmembrane region" description="Helical" evidence="1">
    <location>
        <begin position="53"/>
        <end position="72"/>
    </location>
</feature>
<feature type="transmembrane region" description="Helical" evidence="1">
    <location>
        <begin position="174"/>
        <end position="192"/>
    </location>
</feature>
<evidence type="ECO:0000313" key="3">
    <source>
        <dbReference type="Proteomes" id="UP000053676"/>
    </source>
</evidence>
<dbReference type="EMBL" id="KI658281">
    <property type="protein sequence ID" value="ETN83166.1"/>
    <property type="molecule type" value="Genomic_DNA"/>
</dbReference>
<dbReference type="SUPFAM" id="SSF81321">
    <property type="entry name" value="Family A G protein-coupled receptor-like"/>
    <property type="match status" value="1"/>
</dbReference>
<keyword evidence="1" id="KW-0472">Membrane</keyword>
<reference evidence="3" key="1">
    <citation type="journal article" date="2014" name="Nat. Genet.">
        <title>Genome of the human hookworm Necator americanus.</title>
        <authorList>
            <person name="Tang Y.T."/>
            <person name="Gao X."/>
            <person name="Rosa B.A."/>
            <person name="Abubucker S."/>
            <person name="Hallsworth-Pepin K."/>
            <person name="Martin J."/>
            <person name="Tyagi R."/>
            <person name="Heizer E."/>
            <person name="Zhang X."/>
            <person name="Bhonagiri-Palsikar V."/>
            <person name="Minx P."/>
            <person name="Warren W.C."/>
            <person name="Wang Q."/>
            <person name="Zhan B."/>
            <person name="Hotez P.J."/>
            <person name="Sternberg P.W."/>
            <person name="Dougall A."/>
            <person name="Gaze S.T."/>
            <person name="Mulvenna J."/>
            <person name="Sotillo J."/>
            <person name="Ranganathan S."/>
            <person name="Rabelo E.M."/>
            <person name="Wilson R.K."/>
            <person name="Felgner P.L."/>
            <person name="Bethony J."/>
            <person name="Hawdon J.M."/>
            <person name="Gasser R.B."/>
            <person name="Loukas A."/>
            <person name="Mitreva M."/>
        </authorList>
    </citation>
    <scope>NUCLEOTIDE SEQUENCE [LARGE SCALE GENOMIC DNA]</scope>
</reference>
<evidence type="ECO:0000313" key="2">
    <source>
        <dbReference type="EMBL" id="ETN83166.1"/>
    </source>
</evidence>
<dbReference type="Pfam" id="PF10321">
    <property type="entry name" value="7TM_GPCR_Srt"/>
    <property type="match status" value="1"/>
</dbReference>
<dbReference type="OMA" id="QAFCHFL"/>
<feature type="transmembrane region" description="Helical" evidence="1">
    <location>
        <begin position="124"/>
        <end position="153"/>
    </location>
</feature>
<dbReference type="AlphaFoldDB" id="W2TPV8"/>
<keyword evidence="3" id="KW-1185">Reference proteome</keyword>
<dbReference type="Proteomes" id="UP000053676">
    <property type="component" value="Unassembled WGS sequence"/>
</dbReference>
<dbReference type="InterPro" id="IPR019425">
    <property type="entry name" value="7TM_GPCR_serpentine_rcpt_Srt"/>
</dbReference>
<protein>
    <recommendedName>
        <fullName evidence="4">G-protein coupled receptors family 1 profile domain-containing protein</fullName>
    </recommendedName>
</protein>
<proteinExistence type="predicted"/>
<keyword evidence="1" id="KW-1133">Transmembrane helix</keyword>
<keyword evidence="1" id="KW-0812">Transmembrane</keyword>
<name>W2TPV8_NECAM</name>
<evidence type="ECO:0008006" key="4">
    <source>
        <dbReference type="Google" id="ProtNLM"/>
    </source>
</evidence>